<dbReference type="EC" id="2.1.1.34" evidence="7"/>
<dbReference type="SUPFAM" id="SSF75217">
    <property type="entry name" value="alpha/beta knot"/>
    <property type="match status" value="1"/>
</dbReference>
<dbReference type="GO" id="GO:0000049">
    <property type="term" value="F:tRNA binding"/>
    <property type="evidence" value="ECO:0007669"/>
    <property type="project" value="UniProtKB-UniRule"/>
</dbReference>
<dbReference type="OrthoDB" id="9785673at2"/>
<dbReference type="HAMAP" id="MF_02060">
    <property type="entry name" value="tRNA_methyltr_TrmH"/>
    <property type="match status" value="1"/>
</dbReference>
<dbReference type="AlphaFoldDB" id="G0LCY4"/>
<dbReference type="STRING" id="63186.ZOBELLIA_43"/>
<reference evidence="9 10" key="2">
    <citation type="journal article" date="2012" name="Environ. Microbiol.">
        <title>Characterization of the first alginolytic operons in a marine bacterium: from their emergence in marine Flavobacteriia to their independent transfers to marine Proteobacteria and human gut Bacteroides.</title>
        <authorList>
            <person name="Thomas F."/>
            <person name="Barbeyron T."/>
            <person name="Tonon T."/>
            <person name="Genicot S."/>
            <person name="Czjzek M."/>
            <person name="Michel G."/>
        </authorList>
    </citation>
    <scope>NUCLEOTIDE SEQUENCE [LARGE SCALE GENOMIC DNA]</scope>
    <source>
        <strain evidence="10">DSM 12802 / CCUG 47099 / CIP 106680 / NCIMB 13871 / Dsij</strain>
    </source>
</reference>
<evidence type="ECO:0000256" key="2">
    <source>
        <dbReference type="ARBA" id="ARBA00022603"/>
    </source>
</evidence>
<dbReference type="KEGG" id="zga:ZOBELLIA_43"/>
<dbReference type="Proteomes" id="UP000008898">
    <property type="component" value="Chromosome"/>
</dbReference>
<dbReference type="InterPro" id="IPR029026">
    <property type="entry name" value="tRNA_m1G_MTases_N"/>
</dbReference>
<protein>
    <recommendedName>
        <fullName evidence="7">tRNA (guanosine(18)-2'-O)-methyltransferase</fullName>
        <ecNumber evidence="7">2.1.1.34</ecNumber>
    </recommendedName>
    <alternativeName>
        <fullName evidence="7">tRNA [Gm18] methyltransferase</fullName>
    </alternativeName>
</protein>
<dbReference type="PATRIC" id="fig|63186.3.peg.43"/>
<evidence type="ECO:0000256" key="7">
    <source>
        <dbReference type="HAMAP-Rule" id="MF_02060"/>
    </source>
</evidence>
<reference evidence="10" key="1">
    <citation type="submission" date="2009-07" db="EMBL/GenBank/DDBJ databases">
        <title>Complete genome sequence of Zobellia galactanivorans Dsij.</title>
        <authorList>
            <consortium name="Genoscope - CEA"/>
        </authorList>
    </citation>
    <scope>NUCLEOTIDE SEQUENCE [LARGE SCALE GENOMIC DNA]</scope>
    <source>
        <strain evidence="10">DSM 12802 / CCUG 47099 / CIP 106680 / NCIMB 13871 / Dsij</strain>
    </source>
</reference>
<gene>
    <name evidence="7 9" type="primary">trmH</name>
    <name evidence="9" type="ordered locus">zobellia_43</name>
</gene>
<comment type="similarity">
    <text evidence="7">Belongs to the class IV-like SAM-binding methyltransferase superfamily. RNA methyltransferase TrmH family.</text>
</comment>
<feature type="binding site" evidence="7">
    <location>
        <position position="161"/>
    </location>
    <ligand>
        <name>S-adenosyl-L-methionine</name>
        <dbReference type="ChEBI" id="CHEBI:59789"/>
    </ligand>
</feature>
<keyword evidence="5 7" id="KW-0819">tRNA processing</keyword>
<dbReference type="InterPro" id="IPR001537">
    <property type="entry name" value="SpoU_MeTrfase"/>
</dbReference>
<keyword evidence="2 7" id="KW-0489">Methyltransferase</keyword>
<evidence type="ECO:0000256" key="6">
    <source>
        <dbReference type="ARBA" id="ARBA00022884"/>
    </source>
</evidence>
<keyword evidence="4 7" id="KW-0949">S-adenosyl-L-methionine</keyword>
<keyword evidence="3 7" id="KW-0808">Transferase</keyword>
<dbReference type="RefSeq" id="WP_013991429.1">
    <property type="nucleotide sequence ID" value="NC_015844.1"/>
</dbReference>
<evidence type="ECO:0000259" key="8">
    <source>
        <dbReference type="Pfam" id="PF00588"/>
    </source>
</evidence>
<keyword evidence="1 7" id="KW-0820">tRNA-binding</keyword>
<dbReference type="GO" id="GO:0002938">
    <property type="term" value="P:tRNA guanine ribose methylation"/>
    <property type="evidence" value="ECO:0007669"/>
    <property type="project" value="UniProtKB-UniRule"/>
</dbReference>
<evidence type="ECO:0000256" key="3">
    <source>
        <dbReference type="ARBA" id="ARBA00022679"/>
    </source>
</evidence>
<evidence type="ECO:0000313" key="9">
    <source>
        <dbReference type="EMBL" id="CAZ94116.1"/>
    </source>
</evidence>
<dbReference type="HOGENOM" id="CLU_021322_4_1_10"/>
<accession>G0LCY4</accession>
<evidence type="ECO:0000256" key="5">
    <source>
        <dbReference type="ARBA" id="ARBA00022694"/>
    </source>
</evidence>
<organism evidence="9 10">
    <name type="scientific">Zobellia galactanivorans (strain DSM 12802 / CCUG 47099 / CIP 106680 / NCIMB 13871 / Dsij)</name>
    <dbReference type="NCBI Taxonomy" id="63186"/>
    <lineage>
        <taxon>Bacteria</taxon>
        <taxon>Pseudomonadati</taxon>
        <taxon>Bacteroidota</taxon>
        <taxon>Flavobacteriia</taxon>
        <taxon>Flavobacteriales</taxon>
        <taxon>Flavobacteriaceae</taxon>
        <taxon>Zobellia</taxon>
    </lineage>
</organism>
<dbReference type="PANTHER" id="PTHR43453:SF1">
    <property type="entry name" value="TRNA_RRNA METHYLTRANSFERASE SPOU TYPE DOMAIN-CONTAINING PROTEIN"/>
    <property type="match status" value="1"/>
</dbReference>
<dbReference type="EMBL" id="FP476056">
    <property type="protein sequence ID" value="CAZ94116.1"/>
    <property type="molecule type" value="Genomic_DNA"/>
</dbReference>
<dbReference type="Pfam" id="PF00588">
    <property type="entry name" value="SpoU_methylase"/>
    <property type="match status" value="1"/>
</dbReference>
<evidence type="ECO:0000256" key="1">
    <source>
        <dbReference type="ARBA" id="ARBA00022555"/>
    </source>
</evidence>
<keyword evidence="10" id="KW-1185">Reference proteome</keyword>
<feature type="binding site" evidence="7">
    <location>
        <position position="152"/>
    </location>
    <ligand>
        <name>S-adenosyl-L-methionine</name>
        <dbReference type="ChEBI" id="CHEBI:59789"/>
    </ligand>
</feature>
<comment type="catalytic activity">
    <reaction evidence="7">
        <text>guanosine(18) in tRNA + S-adenosyl-L-methionine = 2'-O-methylguanosine(18) in tRNA + S-adenosyl-L-homocysteine + H(+)</text>
        <dbReference type="Rhea" id="RHEA:20077"/>
        <dbReference type="Rhea" id="RHEA-COMP:10190"/>
        <dbReference type="Rhea" id="RHEA-COMP:10192"/>
        <dbReference type="ChEBI" id="CHEBI:15378"/>
        <dbReference type="ChEBI" id="CHEBI:57856"/>
        <dbReference type="ChEBI" id="CHEBI:59789"/>
        <dbReference type="ChEBI" id="CHEBI:74269"/>
        <dbReference type="ChEBI" id="CHEBI:74445"/>
        <dbReference type="EC" id="2.1.1.34"/>
    </reaction>
</comment>
<dbReference type="PANTHER" id="PTHR43453">
    <property type="entry name" value="RRNA METHYLASE-LIKE"/>
    <property type="match status" value="1"/>
</dbReference>
<name>G0LCY4_ZOBGA</name>
<comment type="function">
    <text evidence="7">Catalyzes the 2'-O methylation of guanosine at position 18 in tRNA.</text>
</comment>
<dbReference type="CDD" id="cd18092">
    <property type="entry name" value="SpoU-like_TrmH"/>
    <property type="match status" value="1"/>
</dbReference>
<feature type="binding site" evidence="7">
    <location>
        <position position="109"/>
    </location>
    <ligand>
        <name>S-adenosyl-L-methionine</name>
        <dbReference type="ChEBI" id="CHEBI:59789"/>
    </ligand>
</feature>
<dbReference type="InterPro" id="IPR033671">
    <property type="entry name" value="TrmH"/>
</dbReference>
<sequence length="218" mass="25234">MVKEELLEYLENFISEERKQRFLEILEDRTKLLTVAIEDVYQLHNTSAVIRSCEVFGIQEAHVIESRYGKRLDDKIAMGAQQWVDVHRYKSTNECIQRLKSDGYKVIATTPHNDSRFLEDFEIEGKTAFLFGTERTGLSQEAMEQSDGFLKIPMLGFTESLNISVSAAIILQHLAVKLRATDLQWQLSDAEKLEKRLDWTKKSIKSIDDILKRYEVEG</sequence>
<proteinExistence type="inferred from homology"/>
<evidence type="ECO:0000256" key="4">
    <source>
        <dbReference type="ARBA" id="ARBA00022691"/>
    </source>
</evidence>
<keyword evidence="6 7" id="KW-0694">RNA-binding</keyword>
<comment type="caution">
    <text evidence="7">Lacks conserved residue(s) required for the propagation of feature annotation.</text>
</comment>
<dbReference type="Gene3D" id="3.40.1280.10">
    <property type="match status" value="1"/>
</dbReference>
<evidence type="ECO:0000313" key="10">
    <source>
        <dbReference type="Proteomes" id="UP000008898"/>
    </source>
</evidence>
<dbReference type="InterPro" id="IPR029028">
    <property type="entry name" value="Alpha/beta_knot_MTases"/>
</dbReference>
<feature type="domain" description="tRNA/rRNA methyltransferase SpoU type" evidence="8">
    <location>
        <begin position="33"/>
        <end position="171"/>
    </location>
</feature>
<dbReference type="GO" id="GO:0141100">
    <property type="term" value="F:tRNA (guanine(18)-2'-O)-methyltransferase activity"/>
    <property type="evidence" value="ECO:0007669"/>
    <property type="project" value="UniProtKB-UniRule"/>
</dbReference>